<dbReference type="KEGG" id="mflg:ABS361_05890"/>
<dbReference type="Pfam" id="PF00248">
    <property type="entry name" value="Aldo_ket_red"/>
    <property type="match status" value="1"/>
</dbReference>
<reference evidence="2" key="1">
    <citation type="submission" date="2024-06" db="EMBL/GenBank/DDBJ databases">
        <title>Methylostella associata gen. nov., sp. nov., a novel Ancalomicrobiaceae-affiliated facultatively methylotrophic bacteria that feed on methanotrophs of the genus Methylococcus.</title>
        <authorList>
            <person name="Saltykova V."/>
            <person name="Danilova O.V."/>
            <person name="Oshkin I.Y."/>
            <person name="Belova S.E."/>
            <person name="Pimenov N.V."/>
            <person name="Dedysh S.N."/>
        </authorList>
    </citation>
    <scope>NUCLEOTIDE SEQUENCE</scope>
    <source>
        <strain evidence="2">S20</strain>
    </source>
</reference>
<dbReference type="SUPFAM" id="SSF51430">
    <property type="entry name" value="NAD(P)-linked oxidoreductase"/>
    <property type="match status" value="1"/>
</dbReference>
<organism evidence="2">
    <name type="scientific">Methyloraptor flagellatus</name>
    <dbReference type="NCBI Taxonomy" id="3162530"/>
    <lineage>
        <taxon>Bacteria</taxon>
        <taxon>Pseudomonadati</taxon>
        <taxon>Pseudomonadota</taxon>
        <taxon>Alphaproteobacteria</taxon>
        <taxon>Hyphomicrobiales</taxon>
        <taxon>Ancalomicrobiaceae</taxon>
        <taxon>Methyloraptor</taxon>
    </lineage>
</organism>
<protein>
    <submittedName>
        <fullName evidence="2">Aldo/keto reductase</fullName>
    </submittedName>
</protein>
<feature type="domain" description="NADP-dependent oxidoreductase" evidence="1">
    <location>
        <begin position="24"/>
        <end position="323"/>
    </location>
</feature>
<dbReference type="PANTHER" id="PTHR43147:SF2">
    <property type="entry name" value="NADP-DEPENDENT OXIDOREDUCTASE DOMAIN-CONTAINING PROTEIN"/>
    <property type="match status" value="1"/>
</dbReference>
<gene>
    <name evidence="2" type="ORF">ABS361_05890</name>
</gene>
<evidence type="ECO:0000259" key="1">
    <source>
        <dbReference type="Pfam" id="PF00248"/>
    </source>
</evidence>
<dbReference type="RefSeq" id="WP_407050888.1">
    <property type="nucleotide sequence ID" value="NZ_CP158568.1"/>
</dbReference>
<dbReference type="EMBL" id="CP158568">
    <property type="protein sequence ID" value="XBY45792.1"/>
    <property type="molecule type" value="Genomic_DNA"/>
</dbReference>
<accession>A0AAU7XDG7</accession>
<dbReference type="Gene3D" id="3.20.20.100">
    <property type="entry name" value="NADP-dependent oxidoreductase domain"/>
    <property type="match status" value="1"/>
</dbReference>
<dbReference type="CDD" id="cd19101">
    <property type="entry name" value="AKR_unchar"/>
    <property type="match status" value="1"/>
</dbReference>
<name>A0AAU7XDG7_9HYPH</name>
<sequence>MSHDAVPPTVERREILPGYTISRVIRGGWQLAGGHGDIERETAIEDLIAAYDAGITTFDCADIYTGVEEIYGLFRERLIATRGRDAVAALRVHTKLVPDLSLLSSVTKSDIEAIVDRSLQRLKLDRLDVVQFHWWDYAEPKWLDALHWLREIAESGKIAVVGGTNFDCAHMRELLGAGIPMKTLQLQYSLVDHRPENGMVALAEREGIALFCYGSVAGGFLSDAWLGKPEPRHPLENRSLTKYKLIIDDFGGWDLFQALLRTLRCIADRHDTDIASVAGRAVLDRPGVAAIIVGARNRRHVSANAGASAIRLTAEDRRELEAVLAARKGPEGDVYTLERDRTGRHGSIMKYNLNTSSH</sequence>
<dbReference type="AlphaFoldDB" id="A0AAU7XDG7"/>
<dbReference type="InterPro" id="IPR036812">
    <property type="entry name" value="NAD(P)_OxRdtase_dom_sf"/>
</dbReference>
<proteinExistence type="predicted"/>
<dbReference type="InterPro" id="IPR023210">
    <property type="entry name" value="NADP_OxRdtase_dom"/>
</dbReference>
<dbReference type="PANTHER" id="PTHR43147">
    <property type="entry name" value="PROTEIN TAS"/>
    <property type="match status" value="1"/>
</dbReference>
<evidence type="ECO:0000313" key="2">
    <source>
        <dbReference type="EMBL" id="XBY45792.1"/>
    </source>
</evidence>